<dbReference type="AlphaFoldDB" id="A0A2T7NKY9"/>
<comment type="caution">
    <text evidence="2">The sequence shown here is derived from an EMBL/GenBank/DDBJ whole genome shotgun (WGS) entry which is preliminary data.</text>
</comment>
<dbReference type="EMBL" id="PZQS01000011">
    <property type="protein sequence ID" value="PVD21832.1"/>
    <property type="molecule type" value="Genomic_DNA"/>
</dbReference>
<evidence type="ECO:0000313" key="2">
    <source>
        <dbReference type="EMBL" id="PVD21832.1"/>
    </source>
</evidence>
<dbReference type="Proteomes" id="UP000245119">
    <property type="component" value="Linkage Group LG11"/>
</dbReference>
<keyword evidence="3" id="KW-1185">Reference proteome</keyword>
<dbReference type="OrthoDB" id="6065175at2759"/>
<reference evidence="2 3" key="1">
    <citation type="submission" date="2018-04" db="EMBL/GenBank/DDBJ databases">
        <title>The genome of golden apple snail Pomacea canaliculata provides insight into stress tolerance and invasive adaptation.</title>
        <authorList>
            <person name="Liu C."/>
            <person name="Liu B."/>
            <person name="Ren Y."/>
            <person name="Zhang Y."/>
            <person name="Wang H."/>
            <person name="Li S."/>
            <person name="Jiang F."/>
            <person name="Yin L."/>
            <person name="Zhang G."/>
            <person name="Qian W."/>
            <person name="Fan W."/>
        </authorList>
    </citation>
    <scope>NUCLEOTIDE SEQUENCE [LARGE SCALE GENOMIC DNA]</scope>
    <source>
        <strain evidence="2">SZHN2017</strain>
        <tissue evidence="2">Muscle</tissue>
    </source>
</reference>
<name>A0A2T7NKY9_POMCA</name>
<dbReference type="PROSITE" id="PS50181">
    <property type="entry name" value="FBOX"/>
    <property type="match status" value="1"/>
</dbReference>
<accession>A0A2T7NKY9</accession>
<protein>
    <recommendedName>
        <fullName evidence="1">F-box domain-containing protein</fullName>
    </recommendedName>
</protein>
<gene>
    <name evidence="2" type="ORF">C0Q70_17634</name>
</gene>
<evidence type="ECO:0000313" key="3">
    <source>
        <dbReference type="Proteomes" id="UP000245119"/>
    </source>
</evidence>
<sequence length="303" mass="34784">MSDTDLCDVDATSSGIFLETTITNLPDIVLSSIFQHLHWKEKIMAVKAFPAWSRILDSTLGWKSLENDRNYPHSFNALESTNYLSEEITCIAQYGQFFTHAVIWLKDFLRIPEETDFALLGALETHCFRLKSLVIYHPPKISSSSIIRSVVPYIKPLQRMFSFSPSLQLSLFRLLYFSKEARTGAIDLLHFYHTHNVLQKVSCLDFSHGLFMASSVRPMNSLVYCKSLRVLKCPIQYLNTLILQQLVEFSLQELYVVNDDHTLSMNYVEESAIEWHALQLIPGRNLKAGFYTGLINSCFYKSS</sequence>
<organism evidence="2 3">
    <name type="scientific">Pomacea canaliculata</name>
    <name type="common">Golden apple snail</name>
    <dbReference type="NCBI Taxonomy" id="400727"/>
    <lineage>
        <taxon>Eukaryota</taxon>
        <taxon>Metazoa</taxon>
        <taxon>Spiralia</taxon>
        <taxon>Lophotrochozoa</taxon>
        <taxon>Mollusca</taxon>
        <taxon>Gastropoda</taxon>
        <taxon>Caenogastropoda</taxon>
        <taxon>Architaenioglossa</taxon>
        <taxon>Ampullarioidea</taxon>
        <taxon>Ampullariidae</taxon>
        <taxon>Pomacea</taxon>
    </lineage>
</organism>
<proteinExistence type="predicted"/>
<evidence type="ECO:0000259" key="1">
    <source>
        <dbReference type="PROSITE" id="PS50181"/>
    </source>
</evidence>
<dbReference type="InterPro" id="IPR001810">
    <property type="entry name" value="F-box_dom"/>
</dbReference>
<feature type="domain" description="F-box" evidence="1">
    <location>
        <begin position="19"/>
        <end position="65"/>
    </location>
</feature>